<gene>
    <name evidence="3" type="ORF">M5K25_012473</name>
</gene>
<evidence type="ECO:0000259" key="2">
    <source>
        <dbReference type="Pfam" id="PF05699"/>
    </source>
</evidence>
<dbReference type="EMBL" id="JANQDX010000010">
    <property type="protein sequence ID" value="KAL0917415.1"/>
    <property type="molecule type" value="Genomic_DNA"/>
</dbReference>
<dbReference type="SUPFAM" id="SSF53098">
    <property type="entry name" value="Ribonuclease H-like"/>
    <property type="match status" value="1"/>
</dbReference>
<feature type="domain" description="HAT C-terminal dimerisation" evidence="2">
    <location>
        <begin position="202"/>
        <end position="247"/>
    </location>
</feature>
<name>A0ABD0UXJ7_DENTH</name>
<accession>A0ABD0UXJ7</accession>
<dbReference type="PANTHER" id="PTHR32166">
    <property type="entry name" value="OSJNBA0013A04.12 PROTEIN"/>
    <property type="match status" value="1"/>
</dbReference>
<proteinExistence type="predicted"/>
<evidence type="ECO:0000313" key="4">
    <source>
        <dbReference type="Proteomes" id="UP001552299"/>
    </source>
</evidence>
<evidence type="ECO:0000256" key="1">
    <source>
        <dbReference type="SAM" id="Phobius"/>
    </source>
</evidence>
<dbReference type="PANTHER" id="PTHR32166:SF74">
    <property type="entry name" value="OS05G0256350 PROTEIN"/>
    <property type="match status" value="1"/>
</dbReference>
<sequence length="258" mass="30485">MLERLGQLPQHKSVILNAKFVSSFAITLGFATAYLTLQRFKELSINYALKTTKLLVKVLRMIDGERVTTIGFMYEVMNKAKEYIAKDLGSQESDYKEIWQIIDEKWDRQLHQHLYAAAYYLNPQFHYDKDFHVNKEIKTGLYAYMDKLVSKGDYLKVNDQFEDFHLKKGIFGFRAAQACYKIRSADMFIFHTSIYIHNIHFHFHVERWWAQFGDDVPELKTFAVKVLSLTCSAAACERNWSTFNQFIQKEEIDWLQDK</sequence>
<keyword evidence="4" id="KW-1185">Reference proteome</keyword>
<dbReference type="InterPro" id="IPR008906">
    <property type="entry name" value="HATC_C_dom"/>
</dbReference>
<dbReference type="AlphaFoldDB" id="A0ABD0UXJ7"/>
<reference evidence="3 4" key="1">
    <citation type="journal article" date="2024" name="Plant Biotechnol. J.">
        <title>Dendrobium thyrsiflorum genome and its molecular insights into genes involved in important horticultural traits.</title>
        <authorList>
            <person name="Chen B."/>
            <person name="Wang J.Y."/>
            <person name="Zheng P.J."/>
            <person name="Li K.L."/>
            <person name="Liang Y.M."/>
            <person name="Chen X.F."/>
            <person name="Zhang C."/>
            <person name="Zhao X."/>
            <person name="He X."/>
            <person name="Zhang G.Q."/>
            <person name="Liu Z.J."/>
            <person name="Xu Q."/>
        </authorList>
    </citation>
    <scope>NUCLEOTIDE SEQUENCE [LARGE SCALE GENOMIC DNA]</scope>
    <source>
        <strain evidence="3">GZMU011</strain>
    </source>
</reference>
<dbReference type="Proteomes" id="UP001552299">
    <property type="component" value="Unassembled WGS sequence"/>
</dbReference>
<keyword evidence="1" id="KW-1133">Transmembrane helix</keyword>
<protein>
    <recommendedName>
        <fullName evidence="2">HAT C-terminal dimerisation domain-containing protein</fullName>
    </recommendedName>
</protein>
<feature type="transmembrane region" description="Helical" evidence="1">
    <location>
        <begin position="20"/>
        <end position="37"/>
    </location>
</feature>
<dbReference type="Pfam" id="PF05699">
    <property type="entry name" value="Dimer_Tnp_hAT"/>
    <property type="match status" value="1"/>
</dbReference>
<keyword evidence="1" id="KW-0472">Membrane</keyword>
<comment type="caution">
    <text evidence="3">The sequence shown here is derived from an EMBL/GenBank/DDBJ whole genome shotgun (WGS) entry which is preliminary data.</text>
</comment>
<dbReference type="InterPro" id="IPR012337">
    <property type="entry name" value="RNaseH-like_sf"/>
</dbReference>
<organism evidence="3 4">
    <name type="scientific">Dendrobium thyrsiflorum</name>
    <name type="common">Pinecone-like raceme dendrobium</name>
    <name type="synonym">Orchid</name>
    <dbReference type="NCBI Taxonomy" id="117978"/>
    <lineage>
        <taxon>Eukaryota</taxon>
        <taxon>Viridiplantae</taxon>
        <taxon>Streptophyta</taxon>
        <taxon>Embryophyta</taxon>
        <taxon>Tracheophyta</taxon>
        <taxon>Spermatophyta</taxon>
        <taxon>Magnoliopsida</taxon>
        <taxon>Liliopsida</taxon>
        <taxon>Asparagales</taxon>
        <taxon>Orchidaceae</taxon>
        <taxon>Epidendroideae</taxon>
        <taxon>Malaxideae</taxon>
        <taxon>Dendrobiinae</taxon>
        <taxon>Dendrobium</taxon>
    </lineage>
</organism>
<keyword evidence="1" id="KW-0812">Transmembrane</keyword>
<evidence type="ECO:0000313" key="3">
    <source>
        <dbReference type="EMBL" id="KAL0917415.1"/>
    </source>
</evidence>